<feature type="compositionally biased region" description="Polar residues" evidence="1">
    <location>
        <begin position="68"/>
        <end position="81"/>
    </location>
</feature>
<comment type="caution">
    <text evidence="2">The sequence shown here is derived from an EMBL/GenBank/DDBJ whole genome shotgun (WGS) entry which is preliminary data.</text>
</comment>
<gene>
    <name evidence="2" type="ORF">ABT39_MTgene5360</name>
</gene>
<accession>A0A101LZY7</accession>
<name>A0A101LZY7_PICGL</name>
<proteinExistence type="predicted"/>
<dbReference type="AlphaFoldDB" id="A0A101LZY7"/>
<evidence type="ECO:0000256" key="1">
    <source>
        <dbReference type="SAM" id="MobiDB-lite"/>
    </source>
</evidence>
<protein>
    <submittedName>
        <fullName evidence="2">Uncharacterized protein</fullName>
    </submittedName>
</protein>
<organism evidence="2">
    <name type="scientific">Picea glauca</name>
    <name type="common">White spruce</name>
    <name type="synonym">Pinus glauca</name>
    <dbReference type="NCBI Taxonomy" id="3330"/>
    <lineage>
        <taxon>Eukaryota</taxon>
        <taxon>Viridiplantae</taxon>
        <taxon>Streptophyta</taxon>
        <taxon>Embryophyta</taxon>
        <taxon>Tracheophyta</taxon>
        <taxon>Spermatophyta</taxon>
        <taxon>Pinopsida</taxon>
        <taxon>Pinidae</taxon>
        <taxon>Conifers I</taxon>
        <taxon>Pinales</taxon>
        <taxon>Pinaceae</taxon>
        <taxon>Picea</taxon>
    </lineage>
</organism>
<keyword evidence="2" id="KW-0496">Mitochondrion</keyword>
<feature type="compositionally biased region" description="Low complexity" evidence="1">
    <location>
        <begin position="43"/>
        <end position="53"/>
    </location>
</feature>
<geneLocation type="mitochondrion" evidence="2"/>
<feature type="region of interest" description="Disordered" evidence="1">
    <location>
        <begin position="40"/>
        <end position="81"/>
    </location>
</feature>
<dbReference type="EMBL" id="LKAM01000006">
    <property type="protein sequence ID" value="KUM48360.1"/>
    <property type="molecule type" value="Genomic_DNA"/>
</dbReference>
<sequence>MRLERLSNCSIFVPSSLACSSRPTRSDSFFHPIDQRSVLSPVNNESSSRSINNEEGEEQYLPSRSFDPFSSNPVRPSLTFA</sequence>
<reference evidence="2" key="1">
    <citation type="journal article" date="2015" name="Genome Biol. Evol.">
        <title>Organellar Genomes of White Spruce (Picea glauca): Assembly and Annotation.</title>
        <authorList>
            <person name="Jackman S.D."/>
            <person name="Warren R.L."/>
            <person name="Gibb E.A."/>
            <person name="Vandervalk B.P."/>
            <person name="Mohamadi H."/>
            <person name="Chu J."/>
            <person name="Raymond A."/>
            <person name="Pleasance S."/>
            <person name="Coope R."/>
            <person name="Wildung M.R."/>
            <person name="Ritland C.E."/>
            <person name="Bousquet J."/>
            <person name="Jones S.J."/>
            <person name="Bohlmann J."/>
            <person name="Birol I."/>
        </authorList>
    </citation>
    <scope>NUCLEOTIDE SEQUENCE [LARGE SCALE GENOMIC DNA]</scope>
    <source>
        <tissue evidence="2">Flushing bud</tissue>
    </source>
</reference>
<evidence type="ECO:0000313" key="2">
    <source>
        <dbReference type="EMBL" id="KUM48360.1"/>
    </source>
</evidence>
<dbReference type="PROSITE" id="PS51257">
    <property type="entry name" value="PROKAR_LIPOPROTEIN"/>
    <property type="match status" value="1"/>
</dbReference>